<reference evidence="13 14" key="1">
    <citation type="submission" date="2019-12" db="EMBL/GenBank/DDBJ databases">
        <title>Neisseriaceae gen. nov. sp. Genome sequencing and assembly.</title>
        <authorList>
            <person name="Liu Z."/>
            <person name="Li A."/>
        </authorList>
    </citation>
    <scope>NUCLEOTIDE SEQUENCE [LARGE SCALE GENOMIC DNA]</scope>
    <source>
        <strain evidence="13 14">B2N2-7</strain>
    </source>
</reference>
<evidence type="ECO:0000256" key="6">
    <source>
        <dbReference type="ARBA" id="ARBA00022842"/>
    </source>
</evidence>
<dbReference type="InterPro" id="IPR045863">
    <property type="entry name" value="CorA_TM1_TM2"/>
</dbReference>
<comment type="subcellular location">
    <subcellularLocation>
        <location evidence="1">Cell membrane</location>
        <topology evidence="1">Multi-pass membrane protein</topology>
    </subcellularLocation>
    <subcellularLocation>
        <location evidence="12">Membrane</location>
        <topology evidence="12">Multi-pass membrane protein</topology>
    </subcellularLocation>
</comment>
<comment type="similarity">
    <text evidence="2 12">Belongs to the CorA metal ion transporter (MIT) (TC 1.A.35) family.</text>
</comment>
<evidence type="ECO:0000256" key="7">
    <source>
        <dbReference type="ARBA" id="ARBA00022989"/>
    </source>
</evidence>
<dbReference type="EMBL" id="WSSB01000014">
    <property type="protein sequence ID" value="MXR37972.1"/>
    <property type="molecule type" value="Genomic_DNA"/>
</dbReference>
<keyword evidence="4 12" id="KW-1003">Cell membrane</keyword>
<keyword evidence="9 12" id="KW-0472">Membrane</keyword>
<keyword evidence="14" id="KW-1185">Reference proteome</keyword>
<dbReference type="SUPFAM" id="SSF144083">
    <property type="entry name" value="Magnesium transport protein CorA, transmembrane region"/>
    <property type="match status" value="1"/>
</dbReference>
<dbReference type="InterPro" id="IPR045861">
    <property type="entry name" value="CorA_cytoplasmic_dom"/>
</dbReference>
<evidence type="ECO:0000313" key="14">
    <source>
        <dbReference type="Proteomes" id="UP000467214"/>
    </source>
</evidence>
<name>A0A845BNH4_9NEIS</name>
<dbReference type="AlphaFoldDB" id="A0A845BNH4"/>
<accession>A0A845BNH4</accession>
<evidence type="ECO:0000256" key="12">
    <source>
        <dbReference type="RuleBase" id="RU362010"/>
    </source>
</evidence>
<sequence>MHTPELKAQGPILDKAPRVGASDTTVHGEVSVSLIEYGPQGCHETLFSSVAEGLAYQTKAEVLWLNVYGLANPELMQAIGQRFGLHPLVQEDILSVRQRPKVEEYDGYLFLATRVFHYLAGEERRLQSEPMYMVVGQGFVLTFQPHPLGVFGAVRERLKKPDSMLRLHGADFLAYTLIDAVIDDYFGVLDDFGNRVETIDRQLLADKSGGVLRSIHRLKYEGMRLRRALLPLRDMLNQMTRGDLPQFRPETRLWLRDAFDHCLHLLESLDASRDMVAGMLDLYLSIQSNRLNVQMRVLTIISIIFMPLTLIAGIYGMNFDYMPELHWRWGYFAVLAVMGLIGAGIAFSFSRRRWL</sequence>
<evidence type="ECO:0000256" key="3">
    <source>
        <dbReference type="ARBA" id="ARBA00022448"/>
    </source>
</evidence>
<dbReference type="InterPro" id="IPR002523">
    <property type="entry name" value="MgTranspt_CorA/ZnTranspt_ZntB"/>
</dbReference>
<keyword evidence="5 12" id="KW-0812">Transmembrane</keyword>
<evidence type="ECO:0000256" key="4">
    <source>
        <dbReference type="ARBA" id="ARBA00022475"/>
    </source>
</evidence>
<evidence type="ECO:0000256" key="5">
    <source>
        <dbReference type="ARBA" id="ARBA00022692"/>
    </source>
</evidence>
<dbReference type="NCBIfam" id="TIGR00383">
    <property type="entry name" value="corA"/>
    <property type="match status" value="1"/>
</dbReference>
<dbReference type="Gene3D" id="3.30.460.20">
    <property type="entry name" value="CorA soluble domain-like"/>
    <property type="match status" value="1"/>
</dbReference>
<dbReference type="GO" id="GO:0005886">
    <property type="term" value="C:plasma membrane"/>
    <property type="evidence" value="ECO:0007669"/>
    <property type="project" value="UniProtKB-SubCell"/>
</dbReference>
<evidence type="ECO:0000256" key="2">
    <source>
        <dbReference type="ARBA" id="ARBA00009765"/>
    </source>
</evidence>
<evidence type="ECO:0000313" key="13">
    <source>
        <dbReference type="EMBL" id="MXR37972.1"/>
    </source>
</evidence>
<dbReference type="GO" id="GO:0015087">
    <property type="term" value="F:cobalt ion transmembrane transporter activity"/>
    <property type="evidence" value="ECO:0007669"/>
    <property type="project" value="UniProtKB-UniRule"/>
</dbReference>
<dbReference type="InterPro" id="IPR004488">
    <property type="entry name" value="Mg/Co-transport_prot_CorA"/>
</dbReference>
<dbReference type="Pfam" id="PF01544">
    <property type="entry name" value="CorA"/>
    <property type="match status" value="1"/>
</dbReference>
<keyword evidence="3 12" id="KW-0813">Transport</keyword>
<comment type="function">
    <text evidence="11">Mediates influx of magnesium ions. Alternates between open and closed states. Activated by low cytoplasmic Mg(2+) levels. Inactive when cytoplasmic Mg(2+) levels are high.</text>
</comment>
<dbReference type="PANTHER" id="PTHR46494">
    <property type="entry name" value="CORA FAMILY METAL ION TRANSPORTER (EUROFUNG)"/>
    <property type="match status" value="1"/>
</dbReference>
<feature type="transmembrane region" description="Helical" evidence="12">
    <location>
        <begin position="329"/>
        <end position="349"/>
    </location>
</feature>
<protein>
    <recommendedName>
        <fullName evidence="12">Magnesium transport protein CorA</fullName>
    </recommendedName>
</protein>
<dbReference type="CDD" id="cd12828">
    <property type="entry name" value="TmCorA-like_1"/>
    <property type="match status" value="1"/>
</dbReference>
<dbReference type="Gene3D" id="1.20.58.340">
    <property type="entry name" value="Magnesium transport protein CorA, transmembrane region"/>
    <property type="match status" value="2"/>
</dbReference>
<feature type="transmembrane region" description="Helical" evidence="12">
    <location>
        <begin position="297"/>
        <end position="317"/>
    </location>
</feature>
<evidence type="ECO:0000256" key="9">
    <source>
        <dbReference type="ARBA" id="ARBA00023136"/>
    </source>
</evidence>
<keyword evidence="6 12" id="KW-0460">Magnesium</keyword>
<evidence type="ECO:0000256" key="11">
    <source>
        <dbReference type="ARBA" id="ARBA00045497"/>
    </source>
</evidence>
<keyword evidence="8 12" id="KW-0406">Ion transport</keyword>
<dbReference type="GO" id="GO:0000287">
    <property type="term" value="F:magnesium ion binding"/>
    <property type="evidence" value="ECO:0007669"/>
    <property type="project" value="TreeGrafter"/>
</dbReference>
<dbReference type="PANTHER" id="PTHR46494:SF1">
    <property type="entry name" value="CORA FAMILY METAL ION TRANSPORTER (EUROFUNG)"/>
    <property type="match status" value="1"/>
</dbReference>
<dbReference type="SUPFAM" id="SSF143865">
    <property type="entry name" value="CorA soluble domain-like"/>
    <property type="match status" value="1"/>
</dbReference>
<evidence type="ECO:0000256" key="10">
    <source>
        <dbReference type="ARBA" id="ARBA00034269"/>
    </source>
</evidence>
<proteinExistence type="inferred from homology"/>
<dbReference type="FunFam" id="1.20.58.340:FF:000004">
    <property type="entry name" value="Magnesium transport protein CorA"/>
    <property type="match status" value="1"/>
</dbReference>
<evidence type="ECO:0000256" key="1">
    <source>
        <dbReference type="ARBA" id="ARBA00004651"/>
    </source>
</evidence>
<dbReference type="GO" id="GO:0050897">
    <property type="term" value="F:cobalt ion binding"/>
    <property type="evidence" value="ECO:0007669"/>
    <property type="project" value="TreeGrafter"/>
</dbReference>
<keyword evidence="7 12" id="KW-1133">Transmembrane helix</keyword>
<evidence type="ECO:0000256" key="8">
    <source>
        <dbReference type="ARBA" id="ARBA00023065"/>
    </source>
</evidence>
<dbReference type="GO" id="GO:0015095">
    <property type="term" value="F:magnesium ion transmembrane transporter activity"/>
    <property type="evidence" value="ECO:0007669"/>
    <property type="project" value="UniProtKB-UniRule"/>
</dbReference>
<comment type="catalytic activity">
    <reaction evidence="10">
        <text>Mg(2+)(in) = Mg(2+)(out)</text>
        <dbReference type="Rhea" id="RHEA:29827"/>
        <dbReference type="ChEBI" id="CHEBI:18420"/>
    </reaction>
</comment>
<gene>
    <name evidence="12 13" type="primary">corA</name>
    <name evidence="13" type="ORF">GQF02_13410</name>
</gene>
<comment type="caution">
    <text evidence="13">The sequence shown here is derived from an EMBL/GenBank/DDBJ whole genome shotgun (WGS) entry which is preliminary data.</text>
</comment>
<dbReference type="Proteomes" id="UP000467214">
    <property type="component" value="Unassembled WGS sequence"/>
</dbReference>
<dbReference type="RefSeq" id="WP_160797824.1">
    <property type="nucleotide sequence ID" value="NZ_WSSB01000014.1"/>
</dbReference>
<organism evidence="13 14">
    <name type="scientific">Craterilacuibacter sinensis</name>
    <dbReference type="NCBI Taxonomy" id="2686017"/>
    <lineage>
        <taxon>Bacteria</taxon>
        <taxon>Pseudomonadati</taxon>
        <taxon>Pseudomonadota</taxon>
        <taxon>Betaproteobacteria</taxon>
        <taxon>Neisseriales</taxon>
        <taxon>Neisseriaceae</taxon>
        <taxon>Craterilacuibacter</taxon>
    </lineage>
</organism>